<dbReference type="Proteomes" id="UP000403538">
    <property type="component" value="Unassembled WGS sequence"/>
</dbReference>
<gene>
    <name evidence="1" type="ORF">NCTC11062_01149</name>
    <name evidence="2" type="ORF">NCTC11062_01992</name>
</gene>
<organism evidence="1 3">
    <name type="scientific">Streptococcus anginosus</name>
    <dbReference type="NCBI Taxonomy" id="1328"/>
    <lineage>
        <taxon>Bacteria</taxon>
        <taxon>Bacillati</taxon>
        <taxon>Bacillota</taxon>
        <taxon>Bacilli</taxon>
        <taxon>Lactobacillales</taxon>
        <taxon>Streptococcaceae</taxon>
        <taxon>Streptococcus</taxon>
        <taxon>Streptococcus anginosus group</taxon>
    </lineage>
</organism>
<evidence type="ECO:0000313" key="2">
    <source>
        <dbReference type="EMBL" id="VTS50471.1"/>
    </source>
</evidence>
<evidence type="ECO:0000313" key="1">
    <source>
        <dbReference type="EMBL" id="VTS36312.1"/>
    </source>
</evidence>
<reference evidence="1 3" key="1">
    <citation type="submission" date="2019-05" db="EMBL/GenBank/DDBJ databases">
        <authorList>
            <consortium name="Pathogen Informatics"/>
        </authorList>
    </citation>
    <scope>NUCLEOTIDE SEQUENCE [LARGE SCALE GENOMIC DNA]</scope>
    <source>
        <strain evidence="1 3">NCTC11062</strain>
    </source>
</reference>
<accession>A0A4U9Z8Y5</accession>
<evidence type="ECO:0000313" key="3">
    <source>
        <dbReference type="Proteomes" id="UP000403538"/>
    </source>
</evidence>
<proteinExistence type="predicted"/>
<dbReference type="EMBL" id="CABEID010000001">
    <property type="protein sequence ID" value="VTS36312.1"/>
    <property type="molecule type" value="Genomic_DNA"/>
</dbReference>
<name>A0A4U9Z8Y5_STRAP</name>
<sequence>MSRCDGTFKDYCDFCEDRYSGRFKLKENEGLFQAFDRWLEEHKKDMEQ</sequence>
<dbReference type="AlphaFoldDB" id="A0A4U9Z8Y5"/>
<dbReference type="EMBL" id="CABEID010000002">
    <property type="protein sequence ID" value="VTS50471.1"/>
    <property type="molecule type" value="Genomic_DNA"/>
</dbReference>
<protein>
    <submittedName>
        <fullName evidence="1">Uncharacterized protein</fullName>
    </submittedName>
</protein>